<dbReference type="InterPro" id="IPR047137">
    <property type="entry name" value="ORF3"/>
</dbReference>
<dbReference type="PANTHER" id="PTHR33824">
    <property type="entry name" value="POLYKETIDE CYCLASE/DEHYDRASE AND LIPID TRANSPORT SUPERFAMILY PROTEIN"/>
    <property type="match status" value="1"/>
</dbReference>
<keyword evidence="6" id="KW-1185">Reference proteome</keyword>
<feature type="region of interest" description="Disordered" evidence="2">
    <location>
        <begin position="292"/>
        <end position="339"/>
    </location>
</feature>
<dbReference type="PANTHER" id="PTHR33824:SF7">
    <property type="entry name" value="POLYKETIDE CYCLASE_DEHYDRASE AND LIPID TRANSPORT SUPERFAMILY PROTEIN"/>
    <property type="match status" value="1"/>
</dbReference>
<proteinExistence type="inferred from homology"/>
<feature type="compositionally biased region" description="Basic and acidic residues" evidence="2">
    <location>
        <begin position="19"/>
        <end position="32"/>
    </location>
</feature>
<dbReference type="InterPro" id="IPR021309">
    <property type="entry name" value="YgaP-like_TM"/>
</dbReference>
<evidence type="ECO:0000256" key="1">
    <source>
        <dbReference type="ARBA" id="ARBA00008918"/>
    </source>
</evidence>
<reference evidence="5" key="1">
    <citation type="submission" date="2022-08" db="EMBL/GenBank/DDBJ databases">
        <title>Draft genome sequencing of Roseisolibacter agri AW1220.</title>
        <authorList>
            <person name="Tobiishi Y."/>
            <person name="Tonouchi A."/>
        </authorList>
    </citation>
    <scope>NUCLEOTIDE SEQUENCE</scope>
    <source>
        <strain evidence="5">AW1220</strain>
    </source>
</reference>
<comment type="similarity">
    <text evidence="1">Belongs to the ribosome association toxin RatA family.</text>
</comment>
<evidence type="ECO:0000313" key="5">
    <source>
        <dbReference type="EMBL" id="GLC28100.1"/>
    </source>
</evidence>
<dbReference type="InterPro" id="IPR023393">
    <property type="entry name" value="START-like_dom_sf"/>
</dbReference>
<name>A0AA37Q7P4_9BACT</name>
<dbReference type="Proteomes" id="UP001161325">
    <property type="component" value="Unassembled WGS sequence"/>
</dbReference>
<evidence type="ECO:0000256" key="2">
    <source>
        <dbReference type="SAM" id="MobiDB-lite"/>
    </source>
</evidence>
<comment type="caution">
    <text evidence="5">The sequence shown here is derived from an EMBL/GenBank/DDBJ whole genome shotgun (WGS) entry which is preliminary data.</text>
</comment>
<dbReference type="AlphaFoldDB" id="A0AA37Q7P4"/>
<gene>
    <name evidence="5" type="ORF">rosag_46130</name>
</gene>
<organism evidence="5 6">
    <name type="scientific">Roseisolibacter agri</name>
    <dbReference type="NCBI Taxonomy" id="2014610"/>
    <lineage>
        <taxon>Bacteria</taxon>
        <taxon>Pseudomonadati</taxon>
        <taxon>Gemmatimonadota</taxon>
        <taxon>Gemmatimonadia</taxon>
        <taxon>Gemmatimonadales</taxon>
        <taxon>Gemmatimonadaceae</taxon>
        <taxon>Roseisolibacter</taxon>
    </lineage>
</organism>
<feature type="region of interest" description="Disordered" evidence="2">
    <location>
        <begin position="1"/>
        <end position="34"/>
    </location>
</feature>
<accession>A0AA37Q7P4</accession>
<dbReference type="SUPFAM" id="SSF55961">
    <property type="entry name" value="Bet v1-like"/>
    <property type="match status" value="1"/>
</dbReference>
<dbReference type="Pfam" id="PF11127">
    <property type="entry name" value="YgaP-like_TM"/>
    <property type="match status" value="1"/>
</dbReference>
<sequence length="339" mass="36163">MARMAEGSAGHGANGAWRSESRPARRAPREGSRAWTNVNTVERALSVAAGGALAAYALRRKDTTGLALGLLGGLLLERGVTGHCPAYDMMGVSSVGHGGGIARDEGSGVVQQHGRAAALDAQKATKVERSVTIYGQPRAAIYGFWRQLENLPRIFKHLESVTVHDSQRSHWVAKAPAGRTVSWDAEIVNEIPDELLAWKSLPGASVPNAGSVHFSDVPGGRGVEVRVVLEYEPPAGRVGVTLARLLGEEPDLQVREDLRRYKALLETGELPVSEIPGQGKRARQADFNAKVSTGQTGAAIDDLQQRAARAAHEPQHVPTPGDAERGINTTEPATWEARA</sequence>
<dbReference type="Gene3D" id="3.30.530.20">
    <property type="match status" value="1"/>
</dbReference>
<feature type="domain" description="Coenzyme Q-binding protein COQ10 START" evidence="3">
    <location>
        <begin position="137"/>
        <end position="258"/>
    </location>
</feature>
<dbReference type="Pfam" id="PF03364">
    <property type="entry name" value="Polyketide_cyc"/>
    <property type="match status" value="1"/>
</dbReference>
<protein>
    <submittedName>
        <fullName evidence="5">Uncharacterized protein</fullName>
    </submittedName>
</protein>
<dbReference type="InterPro" id="IPR005031">
    <property type="entry name" value="COQ10_START"/>
</dbReference>
<evidence type="ECO:0000259" key="4">
    <source>
        <dbReference type="Pfam" id="PF11127"/>
    </source>
</evidence>
<dbReference type="CDD" id="cd07817">
    <property type="entry name" value="SRPBCC_8"/>
    <property type="match status" value="1"/>
</dbReference>
<evidence type="ECO:0000259" key="3">
    <source>
        <dbReference type="Pfam" id="PF03364"/>
    </source>
</evidence>
<feature type="domain" description="Inner membrane protein YgaP-like transmembrane" evidence="4">
    <location>
        <begin position="36"/>
        <end position="94"/>
    </location>
</feature>
<evidence type="ECO:0000313" key="6">
    <source>
        <dbReference type="Proteomes" id="UP001161325"/>
    </source>
</evidence>
<dbReference type="RefSeq" id="WP_309298192.1">
    <property type="nucleotide sequence ID" value="NZ_BRXS01000007.1"/>
</dbReference>
<dbReference type="EMBL" id="BRXS01000007">
    <property type="protein sequence ID" value="GLC28100.1"/>
    <property type="molecule type" value="Genomic_DNA"/>
</dbReference>